<dbReference type="EMBL" id="CATQJL010000305">
    <property type="protein sequence ID" value="CAJ0603682.1"/>
    <property type="molecule type" value="Genomic_DNA"/>
</dbReference>
<keyword evidence="3" id="KW-1185">Reference proteome</keyword>
<organism evidence="2 3">
    <name type="scientific">Cylicocyclus nassatus</name>
    <name type="common">Nematode worm</name>
    <dbReference type="NCBI Taxonomy" id="53992"/>
    <lineage>
        <taxon>Eukaryota</taxon>
        <taxon>Metazoa</taxon>
        <taxon>Ecdysozoa</taxon>
        <taxon>Nematoda</taxon>
        <taxon>Chromadorea</taxon>
        <taxon>Rhabditida</taxon>
        <taxon>Rhabditina</taxon>
        <taxon>Rhabditomorpha</taxon>
        <taxon>Strongyloidea</taxon>
        <taxon>Strongylidae</taxon>
        <taxon>Cylicocyclus</taxon>
    </lineage>
</organism>
<accession>A0AA36MBM3</accession>
<name>A0AA36MBM3_CYLNA</name>
<feature type="region of interest" description="Disordered" evidence="1">
    <location>
        <begin position="78"/>
        <end position="103"/>
    </location>
</feature>
<reference evidence="2" key="1">
    <citation type="submission" date="2023-07" db="EMBL/GenBank/DDBJ databases">
        <authorList>
            <consortium name="CYATHOMIX"/>
        </authorList>
    </citation>
    <scope>NUCLEOTIDE SEQUENCE</scope>
    <source>
        <strain evidence="2">N/A</strain>
    </source>
</reference>
<comment type="caution">
    <text evidence="2">The sequence shown here is derived from an EMBL/GenBank/DDBJ whole genome shotgun (WGS) entry which is preliminary data.</text>
</comment>
<proteinExistence type="predicted"/>
<evidence type="ECO:0000256" key="1">
    <source>
        <dbReference type="SAM" id="MobiDB-lite"/>
    </source>
</evidence>
<sequence>MGSSMGKCSYGDDPYYKRRRKTEIGDNFSKEYSEYWRCPPRKKTSDTFVIERNEYTFSNSAMYASSAFDNRRPQPFVSSFSKTDKSSQFHSGFAPVTSKSSSK</sequence>
<protein>
    <submittedName>
        <fullName evidence="2">Uncharacterized protein</fullName>
    </submittedName>
</protein>
<dbReference type="AlphaFoldDB" id="A0AA36MBM3"/>
<evidence type="ECO:0000313" key="3">
    <source>
        <dbReference type="Proteomes" id="UP001176961"/>
    </source>
</evidence>
<dbReference type="Proteomes" id="UP001176961">
    <property type="component" value="Unassembled WGS sequence"/>
</dbReference>
<gene>
    <name evidence="2" type="ORF">CYNAS_LOCUS15665</name>
</gene>
<evidence type="ECO:0000313" key="2">
    <source>
        <dbReference type="EMBL" id="CAJ0603682.1"/>
    </source>
</evidence>